<keyword evidence="1" id="KW-0812">Transmembrane</keyword>
<dbReference type="Pfam" id="PF24838">
    <property type="entry name" value="8xMP"/>
    <property type="match status" value="1"/>
</dbReference>
<accession>A0ABY9EDT8</accession>
<feature type="transmembrane region" description="Helical" evidence="1">
    <location>
        <begin position="124"/>
        <end position="145"/>
    </location>
</feature>
<name>A0ABY9EDT8_9GAMM</name>
<feature type="transmembrane region" description="Helical" evidence="1">
    <location>
        <begin position="63"/>
        <end position="83"/>
    </location>
</feature>
<evidence type="ECO:0000256" key="1">
    <source>
        <dbReference type="SAM" id="Phobius"/>
    </source>
</evidence>
<dbReference type="Proteomes" id="UP001321520">
    <property type="component" value="Chromosome"/>
</dbReference>
<protein>
    <recommendedName>
        <fullName evidence="4">DUF4231 domain-containing protein</fullName>
    </recommendedName>
</protein>
<keyword evidence="1" id="KW-1133">Transmembrane helix</keyword>
<keyword evidence="3" id="KW-1185">Reference proteome</keyword>
<dbReference type="EMBL" id="CP098023">
    <property type="protein sequence ID" value="WKD50531.1"/>
    <property type="molecule type" value="Genomic_DNA"/>
</dbReference>
<dbReference type="RefSeq" id="WP_301416909.1">
    <property type="nucleotide sequence ID" value="NZ_CP098023.1"/>
</dbReference>
<keyword evidence="1" id="KW-0472">Membrane</keyword>
<organism evidence="2 3">
    <name type="scientific">Microbulbifer spongiae</name>
    <dbReference type="NCBI Taxonomy" id="2944933"/>
    <lineage>
        <taxon>Bacteria</taxon>
        <taxon>Pseudomonadati</taxon>
        <taxon>Pseudomonadota</taxon>
        <taxon>Gammaproteobacteria</taxon>
        <taxon>Cellvibrionales</taxon>
        <taxon>Microbulbiferaceae</taxon>
        <taxon>Microbulbifer</taxon>
    </lineage>
</organism>
<feature type="transmembrane region" description="Helical" evidence="1">
    <location>
        <begin position="26"/>
        <end position="43"/>
    </location>
</feature>
<reference evidence="2 3" key="1">
    <citation type="submission" date="2022-05" db="EMBL/GenBank/DDBJ databases">
        <title>Microbulbifer sp. nov., isolated from sponge.</title>
        <authorList>
            <person name="Gao L."/>
        </authorList>
    </citation>
    <scope>NUCLEOTIDE SEQUENCE [LARGE SCALE GENOMIC DNA]</scope>
    <source>
        <strain evidence="2 3">MI-G</strain>
    </source>
</reference>
<gene>
    <name evidence="2" type="ORF">M8T91_03620</name>
</gene>
<evidence type="ECO:0000313" key="2">
    <source>
        <dbReference type="EMBL" id="WKD50531.1"/>
    </source>
</evidence>
<proteinExistence type="predicted"/>
<evidence type="ECO:0000313" key="3">
    <source>
        <dbReference type="Proteomes" id="UP001321520"/>
    </source>
</evidence>
<evidence type="ECO:0008006" key="4">
    <source>
        <dbReference type="Google" id="ProtNLM"/>
    </source>
</evidence>
<dbReference type="InterPro" id="IPR056918">
    <property type="entry name" value="8xMP"/>
</dbReference>
<sequence>MESFKYIHKELSDQIDREFDLLGHRMNWLLMSSAFLFTVTAIVSGSKQAEIYNEQVLSVLSKALPVIGLIICAIAFISIRAALRVAKEWKVNRKTIEDQLKKDLEINFDLTVPATSKSNDEGNILYRLLPLSIGFVWCLIIYYAYR</sequence>